<evidence type="ECO:0000256" key="1">
    <source>
        <dbReference type="ARBA" id="ARBA00004123"/>
    </source>
</evidence>
<evidence type="ECO:0000256" key="8">
    <source>
        <dbReference type="SAM" id="MobiDB-lite"/>
    </source>
</evidence>
<feature type="compositionally biased region" description="Polar residues" evidence="8">
    <location>
        <begin position="428"/>
        <end position="440"/>
    </location>
</feature>
<dbReference type="InterPro" id="IPR013087">
    <property type="entry name" value="Znf_C2H2_type"/>
</dbReference>
<feature type="domain" description="C2H2-type" evidence="9">
    <location>
        <begin position="214"/>
        <end position="242"/>
    </location>
</feature>
<organism evidence="10 11">
    <name type="scientific">Hydnum rufescens UP504</name>
    <dbReference type="NCBI Taxonomy" id="1448309"/>
    <lineage>
        <taxon>Eukaryota</taxon>
        <taxon>Fungi</taxon>
        <taxon>Dikarya</taxon>
        <taxon>Basidiomycota</taxon>
        <taxon>Agaricomycotina</taxon>
        <taxon>Agaricomycetes</taxon>
        <taxon>Cantharellales</taxon>
        <taxon>Hydnaceae</taxon>
        <taxon>Hydnum</taxon>
    </lineage>
</organism>
<feature type="compositionally biased region" description="Basic and acidic residues" evidence="8">
    <location>
        <begin position="97"/>
        <end position="111"/>
    </location>
</feature>
<evidence type="ECO:0000256" key="7">
    <source>
        <dbReference type="PROSITE-ProRule" id="PRU00042"/>
    </source>
</evidence>
<protein>
    <recommendedName>
        <fullName evidence="9">C2H2-type domain-containing protein</fullName>
    </recommendedName>
</protein>
<keyword evidence="2" id="KW-0479">Metal-binding</keyword>
<dbReference type="OrthoDB" id="8922241at2759"/>
<dbReference type="EMBL" id="MU129079">
    <property type="protein sequence ID" value="KAF9507484.1"/>
    <property type="molecule type" value="Genomic_DNA"/>
</dbReference>
<feature type="domain" description="C2H2-type" evidence="9">
    <location>
        <begin position="274"/>
        <end position="293"/>
    </location>
</feature>
<evidence type="ECO:0000256" key="4">
    <source>
        <dbReference type="ARBA" id="ARBA00022771"/>
    </source>
</evidence>
<dbReference type="InterPro" id="IPR036236">
    <property type="entry name" value="Znf_C2H2_sf"/>
</dbReference>
<dbReference type="Gene3D" id="3.30.160.60">
    <property type="entry name" value="Classic Zinc Finger"/>
    <property type="match status" value="1"/>
</dbReference>
<evidence type="ECO:0000259" key="9">
    <source>
        <dbReference type="PROSITE" id="PS50157"/>
    </source>
</evidence>
<evidence type="ECO:0000313" key="10">
    <source>
        <dbReference type="EMBL" id="KAF9507484.1"/>
    </source>
</evidence>
<dbReference type="SMART" id="SM00355">
    <property type="entry name" value="ZnF_C2H2"/>
    <property type="match status" value="3"/>
</dbReference>
<evidence type="ECO:0000256" key="3">
    <source>
        <dbReference type="ARBA" id="ARBA00022737"/>
    </source>
</evidence>
<keyword evidence="6" id="KW-0539">Nucleus</keyword>
<keyword evidence="3" id="KW-0677">Repeat</keyword>
<feature type="compositionally biased region" description="Basic and acidic residues" evidence="8">
    <location>
        <begin position="413"/>
        <end position="425"/>
    </location>
</feature>
<dbReference type="AlphaFoldDB" id="A0A9P6AKF3"/>
<dbReference type="SUPFAM" id="SSF57667">
    <property type="entry name" value="beta-beta-alpha zinc fingers"/>
    <property type="match status" value="1"/>
</dbReference>
<reference evidence="10" key="1">
    <citation type="journal article" date="2020" name="Nat. Commun.">
        <title>Large-scale genome sequencing of mycorrhizal fungi provides insights into the early evolution of symbiotic traits.</title>
        <authorList>
            <person name="Miyauchi S."/>
            <person name="Kiss E."/>
            <person name="Kuo A."/>
            <person name="Drula E."/>
            <person name="Kohler A."/>
            <person name="Sanchez-Garcia M."/>
            <person name="Morin E."/>
            <person name="Andreopoulos B."/>
            <person name="Barry K.W."/>
            <person name="Bonito G."/>
            <person name="Buee M."/>
            <person name="Carver A."/>
            <person name="Chen C."/>
            <person name="Cichocki N."/>
            <person name="Clum A."/>
            <person name="Culley D."/>
            <person name="Crous P.W."/>
            <person name="Fauchery L."/>
            <person name="Girlanda M."/>
            <person name="Hayes R.D."/>
            <person name="Keri Z."/>
            <person name="LaButti K."/>
            <person name="Lipzen A."/>
            <person name="Lombard V."/>
            <person name="Magnuson J."/>
            <person name="Maillard F."/>
            <person name="Murat C."/>
            <person name="Nolan M."/>
            <person name="Ohm R.A."/>
            <person name="Pangilinan J."/>
            <person name="Pereira M.F."/>
            <person name="Perotto S."/>
            <person name="Peter M."/>
            <person name="Pfister S."/>
            <person name="Riley R."/>
            <person name="Sitrit Y."/>
            <person name="Stielow J.B."/>
            <person name="Szollosi G."/>
            <person name="Zifcakova L."/>
            <person name="Stursova M."/>
            <person name="Spatafora J.W."/>
            <person name="Tedersoo L."/>
            <person name="Vaario L.M."/>
            <person name="Yamada A."/>
            <person name="Yan M."/>
            <person name="Wang P."/>
            <person name="Xu J."/>
            <person name="Bruns T."/>
            <person name="Baldrian P."/>
            <person name="Vilgalys R."/>
            <person name="Dunand C."/>
            <person name="Henrissat B."/>
            <person name="Grigoriev I.V."/>
            <person name="Hibbett D."/>
            <person name="Nagy L.G."/>
            <person name="Martin F.M."/>
        </authorList>
    </citation>
    <scope>NUCLEOTIDE SEQUENCE</scope>
    <source>
        <strain evidence="10">UP504</strain>
    </source>
</reference>
<proteinExistence type="predicted"/>
<evidence type="ECO:0000256" key="5">
    <source>
        <dbReference type="ARBA" id="ARBA00022833"/>
    </source>
</evidence>
<evidence type="ECO:0000256" key="6">
    <source>
        <dbReference type="ARBA" id="ARBA00023242"/>
    </source>
</evidence>
<dbReference type="PANTHER" id="PTHR24406">
    <property type="entry name" value="TRANSCRIPTIONAL REPRESSOR CTCFL-RELATED"/>
    <property type="match status" value="1"/>
</dbReference>
<evidence type="ECO:0000313" key="11">
    <source>
        <dbReference type="Proteomes" id="UP000886523"/>
    </source>
</evidence>
<dbReference type="InterPro" id="IPR050888">
    <property type="entry name" value="ZnF_C2H2-type_TF"/>
</dbReference>
<dbReference type="GO" id="GO:0008270">
    <property type="term" value="F:zinc ion binding"/>
    <property type="evidence" value="ECO:0007669"/>
    <property type="project" value="UniProtKB-KW"/>
</dbReference>
<dbReference type="PROSITE" id="PS50157">
    <property type="entry name" value="ZINC_FINGER_C2H2_2"/>
    <property type="match status" value="2"/>
</dbReference>
<keyword evidence="11" id="KW-1185">Reference proteome</keyword>
<accession>A0A9P6AKF3</accession>
<comment type="caution">
    <text evidence="10">The sequence shown here is derived from an EMBL/GenBank/DDBJ whole genome shotgun (WGS) entry which is preliminary data.</text>
</comment>
<dbReference type="Proteomes" id="UP000886523">
    <property type="component" value="Unassembled WGS sequence"/>
</dbReference>
<feature type="region of interest" description="Disordered" evidence="8">
    <location>
        <begin position="412"/>
        <end position="440"/>
    </location>
</feature>
<keyword evidence="4 7" id="KW-0863">Zinc-finger</keyword>
<dbReference type="GO" id="GO:0005634">
    <property type="term" value="C:nucleus"/>
    <property type="evidence" value="ECO:0007669"/>
    <property type="project" value="UniProtKB-SubCell"/>
</dbReference>
<dbReference type="PROSITE" id="PS00028">
    <property type="entry name" value="ZINC_FINGER_C2H2_1"/>
    <property type="match status" value="1"/>
</dbReference>
<keyword evidence="5" id="KW-0862">Zinc</keyword>
<comment type="subcellular location">
    <subcellularLocation>
        <location evidence="1">Nucleus</location>
    </subcellularLocation>
</comment>
<feature type="region of interest" description="Disordered" evidence="8">
    <location>
        <begin position="97"/>
        <end position="122"/>
    </location>
</feature>
<evidence type="ECO:0000256" key="2">
    <source>
        <dbReference type="ARBA" id="ARBA00022723"/>
    </source>
</evidence>
<name>A0A9P6AKF3_9AGAM</name>
<gene>
    <name evidence="10" type="ORF">BS47DRAFT_1488802</name>
</gene>
<sequence length="440" mass="47980">MHEELQAQISQAYASQEHVPQSDDPIISTIQIILNHARNDARVLAALSNAFVSDTYSVYNSLVDSLSSGKIDTSYAHALSSALLSLADGNTLDEVEPYRGKRKREESDHPHRVPPPPPGSDIDVRIRDAVDAVSHVLDMNRGVSLNEGIVGSIHSPLHRISLFASTYAGSGSVPVLYELFGLIHVMGILHGYPINPTSSAPDTDSVIDISTTVYPCKSCPKVFSHLYDLNFHDSSRHTSSRPHRCNICSFTCAHDFYLSKHSKVHESPQGQLQYQCRGCKKRFLRRDSVRRHQSDPRSAPGCLDVIIRVIDQTQIGVPPGGGMDEEEEGEIDPGALAEAQAAVLRLHARLYDALALGPGHERIRGGAALRALVSKNSVAGGNLGPARIPPLAAYGLNEDRTRELARIVMETSEAARTRAEEEAKQEASTYHDTPRSEGSP</sequence>